<evidence type="ECO:0000259" key="4">
    <source>
        <dbReference type="PROSITE" id="PS50002"/>
    </source>
</evidence>
<sequence>MFKKLKKKFTKTKAEGVGGDPRESPPENASTGGLDFDFGAGTSQPVATTARTGSVRQDNNNNNNGSTSTSTSTTASSKISLSDRLKKISISSDRVVRPGSQKSKKKVLLDPFAASSNAGTTSAAASSSVWEDFGSPAGDVAATSPQAAAAAVVDKPLDVTAREEEAGPAAERPPPQQFVSPIEEARRKWQEANALRPPSFRSEIVEPQSPGSQVSGTSSVGMDTSPAVTFTKDDDGWSEEPNSPLLLKTTSRTFSNTSVNRPANQSLYQVVHDFMADGEEELTVWAGDVVDVISEDDGWYLAKVFNEDGTFEQGLIPASYCIEWNEAEGNYPSPRISPRNSLRAAETYALETVQREDFVPPEEFLEMAETVNAEFCGNKLAKFGVAGEIKASDPLITRNAGKPLDFAVVPSAAAATNPDDGGEEDEMFQGAQFSLHDALSEDRVKCVREKNVLALGFKEIPQSFSGEATPLVRYKLQKDLCKVPLVMQLTWCRRSLSLDNKRKELVVSICLAPSPFLGQPLDNFHVTLQGIPQLKLRGKGEIARLLSSHPCEVSLKERKLRWNLGNLKRNTALRVVMETDEDGGEGKTRGVHELDDPPLVAHAHFHTPGSVSGFALGGLGDRQERLYKSVFKSGSYSCTPDYEVTDLP</sequence>
<dbReference type="AlphaFoldDB" id="A0A5B8MM91"/>
<feature type="compositionally biased region" description="Low complexity" evidence="3">
    <location>
        <begin position="140"/>
        <end position="153"/>
    </location>
</feature>
<dbReference type="Proteomes" id="UP000316726">
    <property type="component" value="Chromosome 6"/>
</dbReference>
<feature type="domain" description="SH3" evidence="4">
    <location>
        <begin position="263"/>
        <end position="326"/>
    </location>
</feature>
<dbReference type="CDD" id="cd00174">
    <property type="entry name" value="SH3"/>
    <property type="match status" value="1"/>
</dbReference>
<feature type="compositionally biased region" description="Basic residues" evidence="3">
    <location>
        <begin position="1"/>
        <end position="11"/>
    </location>
</feature>
<reference evidence="5 6" key="1">
    <citation type="submission" date="2018-07" db="EMBL/GenBank/DDBJ databases">
        <title>The complete nuclear genome of the prasinophyte Chloropicon primus (CCMP1205).</title>
        <authorList>
            <person name="Pombert J.-F."/>
            <person name="Otis C."/>
            <person name="Turmel M."/>
            <person name="Lemieux C."/>
        </authorList>
    </citation>
    <scope>NUCLEOTIDE SEQUENCE [LARGE SCALE GENOMIC DNA]</scope>
    <source>
        <strain evidence="5 6">CCMP1205</strain>
    </source>
</reference>
<feature type="compositionally biased region" description="Basic and acidic residues" evidence="3">
    <location>
        <begin position="155"/>
        <end position="165"/>
    </location>
</feature>
<feature type="compositionally biased region" description="Low complexity" evidence="3">
    <location>
        <begin position="59"/>
        <end position="77"/>
    </location>
</feature>
<dbReference type="Pfam" id="PF00018">
    <property type="entry name" value="SH3_1"/>
    <property type="match status" value="1"/>
</dbReference>
<evidence type="ECO:0000313" key="5">
    <source>
        <dbReference type="EMBL" id="QDZ21567.1"/>
    </source>
</evidence>
<feature type="region of interest" description="Disordered" evidence="3">
    <location>
        <begin position="1"/>
        <end position="177"/>
    </location>
</feature>
<evidence type="ECO:0000256" key="3">
    <source>
        <dbReference type="SAM" id="MobiDB-lite"/>
    </source>
</evidence>
<feature type="compositionally biased region" description="Low complexity" evidence="3">
    <location>
        <begin position="113"/>
        <end position="128"/>
    </location>
</feature>
<evidence type="ECO:0000256" key="1">
    <source>
        <dbReference type="ARBA" id="ARBA00022443"/>
    </source>
</evidence>
<dbReference type="Gene3D" id="2.30.30.40">
    <property type="entry name" value="SH3 Domains"/>
    <property type="match status" value="1"/>
</dbReference>
<dbReference type="SUPFAM" id="SSF50044">
    <property type="entry name" value="SH3-domain"/>
    <property type="match status" value="1"/>
</dbReference>
<evidence type="ECO:0000313" key="6">
    <source>
        <dbReference type="Proteomes" id="UP000316726"/>
    </source>
</evidence>
<dbReference type="OrthoDB" id="14167at2759"/>
<name>A0A5B8MM91_9CHLO</name>
<keyword evidence="6" id="KW-1185">Reference proteome</keyword>
<dbReference type="SMART" id="SM00326">
    <property type="entry name" value="SH3"/>
    <property type="match status" value="1"/>
</dbReference>
<dbReference type="EMBL" id="CP031039">
    <property type="protein sequence ID" value="QDZ21567.1"/>
    <property type="molecule type" value="Genomic_DNA"/>
</dbReference>
<organism evidence="5 6">
    <name type="scientific">Chloropicon primus</name>
    <dbReference type="NCBI Taxonomy" id="1764295"/>
    <lineage>
        <taxon>Eukaryota</taxon>
        <taxon>Viridiplantae</taxon>
        <taxon>Chlorophyta</taxon>
        <taxon>Chloropicophyceae</taxon>
        <taxon>Chloropicales</taxon>
        <taxon>Chloropicaceae</taxon>
        <taxon>Chloropicon</taxon>
    </lineage>
</organism>
<feature type="compositionally biased region" description="Polar residues" evidence="3">
    <location>
        <begin position="41"/>
        <end position="58"/>
    </location>
</feature>
<accession>A0A5B8MM91</accession>
<evidence type="ECO:0000256" key="2">
    <source>
        <dbReference type="PROSITE-ProRule" id="PRU00192"/>
    </source>
</evidence>
<dbReference type="InterPro" id="IPR036028">
    <property type="entry name" value="SH3-like_dom_sf"/>
</dbReference>
<gene>
    <name evidence="5" type="ORF">A3770_06p40850</name>
</gene>
<keyword evidence="1 2" id="KW-0728">SH3 domain</keyword>
<dbReference type="InterPro" id="IPR001452">
    <property type="entry name" value="SH3_domain"/>
</dbReference>
<feature type="compositionally biased region" description="Polar residues" evidence="3">
    <location>
        <begin position="209"/>
        <end position="224"/>
    </location>
</feature>
<protein>
    <recommendedName>
        <fullName evidence="4">SH3 domain-containing protein</fullName>
    </recommendedName>
</protein>
<feature type="region of interest" description="Disordered" evidence="3">
    <location>
        <begin position="202"/>
        <end position="224"/>
    </location>
</feature>
<dbReference type="PROSITE" id="PS50002">
    <property type="entry name" value="SH3"/>
    <property type="match status" value="1"/>
</dbReference>
<proteinExistence type="predicted"/>